<evidence type="ECO:0008006" key="3">
    <source>
        <dbReference type="Google" id="ProtNLM"/>
    </source>
</evidence>
<evidence type="ECO:0000313" key="2">
    <source>
        <dbReference type="Proteomes" id="UP000431684"/>
    </source>
</evidence>
<proteinExistence type="predicted"/>
<dbReference type="OrthoDB" id="6862889at2"/>
<evidence type="ECO:0000313" key="1">
    <source>
        <dbReference type="EMBL" id="MUI14096.1"/>
    </source>
</evidence>
<comment type="caution">
    <text evidence="1">The sequence shown here is derived from an EMBL/GenBank/DDBJ whole genome shotgun (WGS) entry which is preliminary data.</text>
</comment>
<reference evidence="1 2" key="1">
    <citation type="submission" date="2019-11" db="EMBL/GenBank/DDBJ databases">
        <title>Draft Genome Sequences of Six Type Strains of the Genus Massilia.</title>
        <authorList>
            <person name="Miess H."/>
            <person name="Frediansyah A."/>
            <person name="Goeker M."/>
            <person name="Gross H."/>
        </authorList>
    </citation>
    <scope>NUCLEOTIDE SEQUENCE [LARGE SCALE GENOMIC DNA]</scope>
    <source>
        <strain evidence="1 2">DSM 17513</strain>
    </source>
</reference>
<sequence length="161" mass="17568">MVDNLWEFTRPADKPSRRHAVYASPTPQLALKNAAAGALAQDQYVACELRFRHAPAMIQLTVSDARDHPDIRKIQSLVNQQLKDWAAGSLQDKLGLAPLFLPGVTQEELASAMAGNAHLDELVRQAAAAVTIWSADPVTVSPDGVLFFEITEDNAYTLHPV</sequence>
<dbReference type="EMBL" id="WNWM01000002">
    <property type="protein sequence ID" value="MUI14096.1"/>
    <property type="molecule type" value="Genomic_DNA"/>
</dbReference>
<dbReference type="Proteomes" id="UP000431684">
    <property type="component" value="Unassembled WGS sequence"/>
</dbReference>
<dbReference type="AlphaFoldDB" id="A0A6I3XET4"/>
<name>A0A6I3XET4_9BURK</name>
<accession>A0A6I3XET4</accession>
<organism evidence="1 2">
    <name type="scientific">Pseudoduganella dura</name>
    <dbReference type="NCBI Taxonomy" id="321982"/>
    <lineage>
        <taxon>Bacteria</taxon>
        <taxon>Pseudomonadati</taxon>
        <taxon>Pseudomonadota</taxon>
        <taxon>Betaproteobacteria</taxon>
        <taxon>Burkholderiales</taxon>
        <taxon>Oxalobacteraceae</taxon>
        <taxon>Telluria group</taxon>
        <taxon>Pseudoduganella</taxon>
    </lineage>
</organism>
<protein>
    <recommendedName>
        <fullName evidence="3">RES domain-containing protein</fullName>
    </recommendedName>
</protein>
<gene>
    <name evidence="1" type="ORF">GJV26_16765</name>
</gene>
<dbReference type="RefSeq" id="WP_155709827.1">
    <property type="nucleotide sequence ID" value="NZ_BMWU01000002.1"/>
</dbReference>
<keyword evidence="2" id="KW-1185">Reference proteome</keyword>